<dbReference type="Gene3D" id="3.40.30.120">
    <property type="match status" value="1"/>
</dbReference>
<name>A0ABW6S9F8_9NOCA</name>
<accession>A0ABW6S9F8</accession>
<evidence type="ECO:0000313" key="2">
    <source>
        <dbReference type="Proteomes" id="UP001601992"/>
    </source>
</evidence>
<proteinExistence type="predicted"/>
<organism evidence="1 2">
    <name type="scientific">Nocardia jiangxiensis</name>
    <dbReference type="NCBI Taxonomy" id="282685"/>
    <lineage>
        <taxon>Bacteria</taxon>
        <taxon>Bacillati</taxon>
        <taxon>Actinomycetota</taxon>
        <taxon>Actinomycetes</taxon>
        <taxon>Mycobacteriales</taxon>
        <taxon>Nocardiaceae</taxon>
        <taxon>Nocardia</taxon>
    </lineage>
</organism>
<evidence type="ECO:0000313" key="1">
    <source>
        <dbReference type="EMBL" id="MFF3572940.1"/>
    </source>
</evidence>
<sequence>MGPSRRRRDVPAVTSADAHPLVGYWVPDFAVTDTGGTHRVAELARNGRPLLADLTADGTVAAAVTDSGDRLTVATGRPVGAIPATALLMRPDGYVAWASSQPRPDPDELGELRPVLAQWFGI</sequence>
<dbReference type="EMBL" id="JBIAQY010000016">
    <property type="protein sequence ID" value="MFF3572940.1"/>
    <property type="molecule type" value="Genomic_DNA"/>
</dbReference>
<dbReference type="Proteomes" id="UP001601992">
    <property type="component" value="Unassembled WGS sequence"/>
</dbReference>
<reference evidence="1 2" key="1">
    <citation type="submission" date="2024-10" db="EMBL/GenBank/DDBJ databases">
        <title>The Natural Products Discovery Center: Release of the First 8490 Sequenced Strains for Exploring Actinobacteria Biosynthetic Diversity.</title>
        <authorList>
            <person name="Kalkreuter E."/>
            <person name="Kautsar S.A."/>
            <person name="Yang D."/>
            <person name="Bader C.D."/>
            <person name="Teijaro C.N."/>
            <person name="Fluegel L."/>
            <person name="Davis C.M."/>
            <person name="Simpson J.R."/>
            <person name="Lauterbach L."/>
            <person name="Steele A.D."/>
            <person name="Gui C."/>
            <person name="Meng S."/>
            <person name="Li G."/>
            <person name="Viehrig K."/>
            <person name="Ye F."/>
            <person name="Su P."/>
            <person name="Kiefer A.F."/>
            <person name="Nichols A."/>
            <person name="Cepeda A.J."/>
            <person name="Yan W."/>
            <person name="Fan B."/>
            <person name="Jiang Y."/>
            <person name="Adhikari A."/>
            <person name="Zheng C.-J."/>
            <person name="Schuster L."/>
            <person name="Cowan T.M."/>
            <person name="Smanski M.J."/>
            <person name="Chevrette M.G."/>
            <person name="De Carvalho L.P.S."/>
            <person name="Shen B."/>
        </authorList>
    </citation>
    <scope>NUCLEOTIDE SEQUENCE [LARGE SCALE GENOMIC DNA]</scope>
    <source>
        <strain evidence="1 2">NPDC002593</strain>
    </source>
</reference>
<gene>
    <name evidence="1" type="ORF">ACFYXQ_34760</name>
</gene>
<keyword evidence="2" id="KW-1185">Reference proteome</keyword>
<protein>
    <submittedName>
        <fullName evidence="1">Uncharacterized protein</fullName>
    </submittedName>
</protein>
<dbReference type="Pfam" id="PF21274">
    <property type="entry name" value="Rng_hyd_C"/>
    <property type="match status" value="1"/>
</dbReference>
<comment type="caution">
    <text evidence="1">The sequence shown here is derived from an EMBL/GenBank/DDBJ whole genome shotgun (WGS) entry which is preliminary data.</text>
</comment>
<dbReference type="RefSeq" id="WP_373281900.1">
    <property type="nucleotide sequence ID" value="NZ_JBIAQY010000016.1"/>
</dbReference>